<dbReference type="PANTHER" id="PTHR30314:SF3">
    <property type="entry name" value="MITOCHONDRIAL DIVISION PROTEIN FSZA"/>
    <property type="match status" value="1"/>
</dbReference>
<reference evidence="4" key="1">
    <citation type="journal article" date="2012" name="Science">
        <title>Fermentation, hydrogen, and sulfur metabolism in multiple uncultivated bacterial phyla.</title>
        <authorList>
            <person name="Wrighton K.C."/>
            <person name="Thomas B.C."/>
            <person name="Sharon I."/>
            <person name="Miller C.S."/>
            <person name="Castelle C.J."/>
            <person name="VerBerkmoes N.C."/>
            <person name="Wilkins M.J."/>
            <person name="Hettich R.L."/>
            <person name="Lipton M.S."/>
            <person name="Williams K.H."/>
            <person name="Long P.E."/>
            <person name="Banfield J.F."/>
        </authorList>
    </citation>
    <scope>NUCLEOTIDE SEQUENCE [LARGE SCALE GENOMIC DNA]</scope>
</reference>
<evidence type="ECO:0000313" key="4">
    <source>
        <dbReference type="EMBL" id="EKD29795.1"/>
    </source>
</evidence>
<dbReference type="PROSITE" id="PS01134">
    <property type="entry name" value="FTSZ_1"/>
    <property type="match status" value="1"/>
</dbReference>
<keyword evidence="1" id="KW-0547">Nucleotide-binding</keyword>
<comment type="caution">
    <text evidence="4">The sequence shown here is derived from an EMBL/GenBank/DDBJ whole genome shotgun (WGS) entry which is preliminary data.</text>
</comment>
<dbReference type="SMART" id="SM00864">
    <property type="entry name" value="Tubulin"/>
    <property type="match status" value="1"/>
</dbReference>
<organism evidence="4">
    <name type="scientific">uncultured bacterium</name>
    <name type="common">gcode 4</name>
    <dbReference type="NCBI Taxonomy" id="1234023"/>
    <lineage>
        <taxon>Bacteria</taxon>
        <taxon>environmental samples</taxon>
    </lineage>
</organism>
<gene>
    <name evidence="4" type="ORF">ACD_78C00271G0001</name>
</gene>
<dbReference type="GO" id="GO:0005525">
    <property type="term" value="F:GTP binding"/>
    <property type="evidence" value="ECO:0007669"/>
    <property type="project" value="UniProtKB-KW"/>
</dbReference>
<dbReference type="SUPFAM" id="SSF52490">
    <property type="entry name" value="Tubulin nucleotide-binding domain-like"/>
    <property type="match status" value="1"/>
</dbReference>
<evidence type="ECO:0000256" key="2">
    <source>
        <dbReference type="ARBA" id="ARBA00023134"/>
    </source>
</evidence>
<dbReference type="InterPro" id="IPR045061">
    <property type="entry name" value="FtsZ/CetZ"/>
</dbReference>
<dbReference type="InterPro" id="IPR003008">
    <property type="entry name" value="Tubulin_FtsZ_GTPase"/>
</dbReference>
<evidence type="ECO:0000259" key="3">
    <source>
        <dbReference type="SMART" id="SM00864"/>
    </source>
</evidence>
<evidence type="ECO:0000256" key="1">
    <source>
        <dbReference type="ARBA" id="ARBA00022741"/>
    </source>
</evidence>
<dbReference type="InterPro" id="IPR036525">
    <property type="entry name" value="Tubulin/FtsZ_GTPase_sf"/>
</dbReference>
<accession>K1XHI9</accession>
<dbReference type="GO" id="GO:0003924">
    <property type="term" value="F:GTPase activity"/>
    <property type="evidence" value="ECO:0007669"/>
    <property type="project" value="InterPro"/>
</dbReference>
<name>K1XHI9_9BACT</name>
<dbReference type="EMBL" id="AMFJ01034271">
    <property type="protein sequence ID" value="EKD29795.1"/>
    <property type="molecule type" value="Genomic_DNA"/>
</dbReference>
<dbReference type="Pfam" id="PF00091">
    <property type="entry name" value="Tubulin"/>
    <property type="match status" value="1"/>
</dbReference>
<dbReference type="InterPro" id="IPR020805">
    <property type="entry name" value="Cell_div_FtsZ_CS"/>
</dbReference>
<dbReference type="PANTHER" id="PTHR30314">
    <property type="entry name" value="CELL DIVISION PROTEIN FTSZ-RELATED"/>
    <property type="match status" value="1"/>
</dbReference>
<feature type="non-terminal residue" evidence="4">
    <location>
        <position position="113"/>
    </location>
</feature>
<proteinExistence type="predicted"/>
<sequence length="113" mass="11877">MSIRKTDDKLKNLLRGGDSFARNSIEEINVSDYISPIASIKVVGIGGAGSNAINRMIQSGLEGVEFIAINTDAQALFTSKAQIRINIGRATTRGLGAGANPEIGKKAAEESSE</sequence>
<protein>
    <recommendedName>
        <fullName evidence="3">Tubulin/FtsZ GTPase domain-containing protein</fullName>
    </recommendedName>
</protein>
<feature type="domain" description="Tubulin/FtsZ GTPase" evidence="3">
    <location>
        <begin position="39"/>
        <end position="113"/>
    </location>
</feature>
<dbReference type="GO" id="GO:0051301">
    <property type="term" value="P:cell division"/>
    <property type="evidence" value="ECO:0007669"/>
    <property type="project" value="TreeGrafter"/>
</dbReference>
<dbReference type="Gene3D" id="3.40.50.1440">
    <property type="entry name" value="Tubulin/FtsZ, GTPase domain"/>
    <property type="match status" value="1"/>
</dbReference>
<dbReference type="GO" id="GO:0032153">
    <property type="term" value="C:cell division site"/>
    <property type="evidence" value="ECO:0007669"/>
    <property type="project" value="TreeGrafter"/>
</dbReference>
<dbReference type="AlphaFoldDB" id="K1XHI9"/>
<dbReference type="GO" id="GO:0005737">
    <property type="term" value="C:cytoplasm"/>
    <property type="evidence" value="ECO:0007669"/>
    <property type="project" value="TreeGrafter"/>
</dbReference>
<keyword evidence="2" id="KW-0342">GTP-binding</keyword>